<keyword evidence="10" id="KW-1185">Reference proteome</keyword>
<evidence type="ECO:0000313" key="10">
    <source>
        <dbReference type="Proteomes" id="UP000054350"/>
    </source>
</evidence>
<dbReference type="InterPro" id="IPR049160">
    <property type="entry name" value="PI4KB-PIK1_PIK"/>
</dbReference>
<evidence type="ECO:0000256" key="1">
    <source>
        <dbReference type="ARBA" id="ARBA00001686"/>
    </source>
</evidence>
<feature type="region of interest" description="Disordered" evidence="7">
    <location>
        <begin position="16"/>
        <end position="38"/>
    </location>
</feature>
<dbReference type="SUPFAM" id="SSF48371">
    <property type="entry name" value="ARM repeat"/>
    <property type="match status" value="1"/>
</dbReference>
<feature type="region of interest" description="Disordered" evidence="7">
    <location>
        <begin position="274"/>
        <end position="338"/>
    </location>
</feature>
<dbReference type="eggNOG" id="KOG0903">
    <property type="taxonomic scope" value="Eukaryota"/>
</dbReference>
<dbReference type="GO" id="GO:0046854">
    <property type="term" value="P:phosphatidylinositol phosphate biosynthetic process"/>
    <property type="evidence" value="ECO:0007669"/>
    <property type="project" value="InterPro"/>
</dbReference>
<evidence type="ECO:0000256" key="5">
    <source>
        <dbReference type="ARBA" id="ARBA00022777"/>
    </source>
</evidence>
<feature type="compositionally biased region" description="Basic and acidic residues" evidence="7">
    <location>
        <begin position="308"/>
        <end position="317"/>
    </location>
</feature>
<evidence type="ECO:0000259" key="8">
    <source>
        <dbReference type="PROSITE" id="PS50290"/>
    </source>
</evidence>
<comment type="catalytic activity">
    <reaction evidence="1">
        <text>a 1,2-diacyl-sn-glycero-3-phospho-(1D-myo-inositol) + ATP = a 1,2-diacyl-sn-glycero-3-phospho-(1D-myo-inositol 4-phosphate) + ADP + H(+)</text>
        <dbReference type="Rhea" id="RHEA:19877"/>
        <dbReference type="ChEBI" id="CHEBI:15378"/>
        <dbReference type="ChEBI" id="CHEBI:30616"/>
        <dbReference type="ChEBI" id="CHEBI:57880"/>
        <dbReference type="ChEBI" id="CHEBI:58178"/>
        <dbReference type="ChEBI" id="CHEBI:456216"/>
        <dbReference type="EC" id="2.7.1.67"/>
    </reaction>
</comment>
<dbReference type="Gene3D" id="1.10.1070.11">
    <property type="entry name" value="Phosphatidylinositol 3-/4-kinase, catalytic domain"/>
    <property type="match status" value="1"/>
</dbReference>
<dbReference type="OMA" id="MIMARAQ"/>
<dbReference type="Pfam" id="PF00454">
    <property type="entry name" value="PI3_PI4_kinase"/>
    <property type="match status" value="1"/>
</dbReference>
<dbReference type="Gene3D" id="1.25.40.70">
    <property type="entry name" value="Phosphatidylinositol 3-kinase, accessory domain (PIK)"/>
    <property type="match status" value="1"/>
</dbReference>
<keyword evidence="5" id="KW-0418">Kinase</keyword>
<dbReference type="PROSITE" id="PS00915">
    <property type="entry name" value="PI3_4_KINASE_1"/>
    <property type="match status" value="1"/>
</dbReference>
<dbReference type="InterPro" id="IPR000403">
    <property type="entry name" value="PI3/4_kinase_cat_dom"/>
</dbReference>
<name>A0A0L0S389_ALLM3</name>
<protein>
    <recommendedName>
        <fullName evidence="3">1-phosphatidylinositol 4-kinase</fullName>
        <ecNumber evidence="3">2.7.1.67</ecNumber>
    </recommendedName>
</protein>
<dbReference type="InterPro" id="IPR036940">
    <property type="entry name" value="PI3/4_kinase_cat_sf"/>
</dbReference>
<dbReference type="InterPro" id="IPR015433">
    <property type="entry name" value="PI3/4_kinase"/>
</dbReference>
<dbReference type="PANTHER" id="PTHR10048">
    <property type="entry name" value="PHOSPHATIDYLINOSITOL KINASE"/>
    <property type="match status" value="1"/>
</dbReference>
<evidence type="ECO:0000256" key="3">
    <source>
        <dbReference type="ARBA" id="ARBA00012169"/>
    </source>
</evidence>
<dbReference type="InterPro" id="IPR016024">
    <property type="entry name" value="ARM-type_fold"/>
</dbReference>
<evidence type="ECO:0000256" key="2">
    <source>
        <dbReference type="ARBA" id="ARBA00006209"/>
    </source>
</evidence>
<dbReference type="GO" id="GO:0004430">
    <property type="term" value="F:1-phosphatidylinositol 4-kinase activity"/>
    <property type="evidence" value="ECO:0007669"/>
    <property type="project" value="UniProtKB-EC"/>
</dbReference>
<sequence>MAAQAPRSVTAPPAVATLPVATTPQPSTATSSTTSPDSRFGPAHAGLLRLFRSDFFDEWMAVYYLFKYPDHAGIQQYLCDALRQFPVASVQEYLPQLVHILVTFPSMIHLEAMIVELCRVSTHFALLTLWYFQSYLADLEDMPTAPATKTCARVIGTVEDIILAREDDLDHHTTAHTDSDDEPVNPKDTKTRLMPRMSTSASASADASNSAAPAAAVSSPSPAHRGLGSPASPALAPSSSNVFRGPTVSPSLEDLHKGKAFSFSHFVQRVASLSTGPNGSPGGAASPSSKRSSVSSTRSGSAAVTPLESERQARPETIDTATTASSRRRGSSASVDSSLCNDPKWLERYYFHSEMQFIAALVGISDRLVQVPREARQSTLTAELTLLNHNLPAPVCIPLWCAATGEIRHHQVVRISPTDAVVLNSADRVPFLLFIEVIEDDEADAAAATVESSNALGVTDPTATPRRLPIRRRSSLSMLKELPPPELSTAETAVVPHTAALRKAPSMSVLPATRSASVPPPTTDLGVRSSTLPTPLSQPAAAKATLANGMGTISEDEFANRMRTAVILLAQLQDQERQVLAAEHAEAAAATTPAARRRALLKLQKKRTKGSGAARLTEEIRNRILREMMALEEQRLKALQESHALGNDSGDLGLVSAVAPDLVAALSTIQPDVTVPLPLSLDLGADRIDDQITPMRIVPRPASANGTASPAPGTNRRRLSSLPAPIPVDKDDPSGAVVRETWARKRERIRTSSGYGGAKHWNLISMIIKTGADLRQEQLACQLIREMHRVWDRAHLPLWVYPYRVLVTGQAHGIIETVRNTVSIHSLKKAMYARHGESFTLKDYFVREFGAEGSAPFTRAQRAFMVSLAGYSIVSYVLQTKDRHNGNLLLDYTTGHLVHIDFGFMLSNSPGSVAFESAPFKLSQEYIDLLGGIGSPMYTEWRQLMVDGFLALRRHHDRVLGLVEVMERDSPLDCFAYTSLQGGAASTTSSPAPARTASPAAAAAAATSVSSATPTPPPLAPVSPVATALRDRLLLSLSDTQVGDFVDRLIASSLGNVFTRLYDQYQQFAQGVMA</sequence>
<evidence type="ECO:0000256" key="4">
    <source>
        <dbReference type="ARBA" id="ARBA00022679"/>
    </source>
</evidence>
<feature type="coiled-coil region" evidence="6">
    <location>
        <begin position="614"/>
        <end position="642"/>
    </location>
</feature>
<feature type="domain" description="PI3K/PI4K catalytic" evidence="8">
    <location>
        <begin position="743"/>
        <end position="1012"/>
    </location>
</feature>
<dbReference type="SMART" id="SM00146">
    <property type="entry name" value="PI3Kc"/>
    <property type="match status" value="1"/>
</dbReference>
<comment type="similarity">
    <text evidence="2">Belongs to the PI3/PI4-kinase family. Type III PI4K subfamily.</text>
</comment>
<proteinExistence type="inferred from homology"/>
<feature type="compositionally biased region" description="Low complexity" evidence="7">
    <location>
        <begin position="198"/>
        <end position="240"/>
    </location>
</feature>
<evidence type="ECO:0000313" key="9">
    <source>
        <dbReference type="EMBL" id="KNE56997.1"/>
    </source>
</evidence>
<dbReference type="Pfam" id="PF21245">
    <property type="entry name" value="PI4KB-PIK1_PIK"/>
    <property type="match status" value="1"/>
</dbReference>
<reference evidence="9 10" key="1">
    <citation type="submission" date="2009-11" db="EMBL/GenBank/DDBJ databases">
        <title>Annotation of Allomyces macrogynus ATCC 38327.</title>
        <authorList>
            <consortium name="The Broad Institute Genome Sequencing Platform"/>
            <person name="Russ C."/>
            <person name="Cuomo C."/>
            <person name="Burger G."/>
            <person name="Gray M.W."/>
            <person name="Holland P.W.H."/>
            <person name="King N."/>
            <person name="Lang F.B.F."/>
            <person name="Roger A.J."/>
            <person name="Ruiz-Trillo I."/>
            <person name="Young S.K."/>
            <person name="Zeng Q."/>
            <person name="Gargeya S."/>
            <person name="Fitzgerald M."/>
            <person name="Haas B."/>
            <person name="Abouelleil A."/>
            <person name="Alvarado L."/>
            <person name="Arachchi H.M."/>
            <person name="Berlin A."/>
            <person name="Chapman S.B."/>
            <person name="Gearin G."/>
            <person name="Goldberg J."/>
            <person name="Griggs A."/>
            <person name="Gujja S."/>
            <person name="Hansen M."/>
            <person name="Heiman D."/>
            <person name="Howarth C."/>
            <person name="Larimer J."/>
            <person name="Lui A."/>
            <person name="MacDonald P.J.P."/>
            <person name="McCowen C."/>
            <person name="Montmayeur A."/>
            <person name="Murphy C."/>
            <person name="Neiman D."/>
            <person name="Pearson M."/>
            <person name="Priest M."/>
            <person name="Roberts A."/>
            <person name="Saif S."/>
            <person name="Shea T."/>
            <person name="Sisk P."/>
            <person name="Stolte C."/>
            <person name="Sykes S."/>
            <person name="Wortman J."/>
            <person name="Nusbaum C."/>
            <person name="Birren B."/>
        </authorList>
    </citation>
    <scope>NUCLEOTIDE SEQUENCE [LARGE SCALE GENOMIC DNA]</scope>
    <source>
        <strain evidence="9 10">ATCC 38327</strain>
    </source>
</reference>
<dbReference type="InterPro" id="IPR011009">
    <property type="entry name" value="Kinase-like_dom_sf"/>
</dbReference>
<evidence type="ECO:0000256" key="7">
    <source>
        <dbReference type="SAM" id="MobiDB-lite"/>
    </source>
</evidence>
<organism evidence="9 10">
    <name type="scientific">Allomyces macrogynus (strain ATCC 38327)</name>
    <name type="common">Allomyces javanicus var. macrogynus</name>
    <dbReference type="NCBI Taxonomy" id="578462"/>
    <lineage>
        <taxon>Eukaryota</taxon>
        <taxon>Fungi</taxon>
        <taxon>Fungi incertae sedis</taxon>
        <taxon>Blastocladiomycota</taxon>
        <taxon>Blastocladiomycetes</taxon>
        <taxon>Blastocladiales</taxon>
        <taxon>Blastocladiaceae</taxon>
        <taxon>Allomyces</taxon>
    </lineage>
</organism>
<feature type="compositionally biased region" description="Basic and acidic residues" evidence="7">
    <location>
        <begin position="172"/>
        <end position="191"/>
    </location>
</feature>
<reference evidence="10" key="2">
    <citation type="submission" date="2009-11" db="EMBL/GenBank/DDBJ databases">
        <title>The Genome Sequence of Allomyces macrogynus strain ATCC 38327.</title>
        <authorList>
            <consortium name="The Broad Institute Genome Sequencing Platform"/>
            <person name="Russ C."/>
            <person name="Cuomo C."/>
            <person name="Shea T."/>
            <person name="Young S.K."/>
            <person name="Zeng Q."/>
            <person name="Koehrsen M."/>
            <person name="Haas B."/>
            <person name="Borodovsky M."/>
            <person name="Guigo R."/>
            <person name="Alvarado L."/>
            <person name="Berlin A."/>
            <person name="Borenstein D."/>
            <person name="Chen Z."/>
            <person name="Engels R."/>
            <person name="Freedman E."/>
            <person name="Gellesch M."/>
            <person name="Goldberg J."/>
            <person name="Griggs A."/>
            <person name="Gujja S."/>
            <person name="Heiman D."/>
            <person name="Hepburn T."/>
            <person name="Howarth C."/>
            <person name="Jen D."/>
            <person name="Larson L."/>
            <person name="Lewis B."/>
            <person name="Mehta T."/>
            <person name="Park D."/>
            <person name="Pearson M."/>
            <person name="Roberts A."/>
            <person name="Saif S."/>
            <person name="Shenoy N."/>
            <person name="Sisk P."/>
            <person name="Stolte C."/>
            <person name="Sykes S."/>
            <person name="Walk T."/>
            <person name="White J."/>
            <person name="Yandava C."/>
            <person name="Burger G."/>
            <person name="Gray M.W."/>
            <person name="Holland P.W.H."/>
            <person name="King N."/>
            <person name="Lang F.B.F."/>
            <person name="Roger A.J."/>
            <person name="Ruiz-Trillo I."/>
            <person name="Lander E."/>
            <person name="Nusbaum C."/>
        </authorList>
    </citation>
    <scope>NUCLEOTIDE SEQUENCE [LARGE SCALE GENOMIC DNA]</scope>
    <source>
        <strain evidence="10">ATCC 38327</strain>
    </source>
</reference>
<dbReference type="AlphaFoldDB" id="A0A0L0S389"/>
<dbReference type="PANTHER" id="PTHR10048:SF22">
    <property type="entry name" value="PHOSPHATIDYLINOSITOL 4-KINASE BETA"/>
    <property type="match status" value="1"/>
</dbReference>
<dbReference type="GO" id="GO:0048015">
    <property type="term" value="P:phosphatidylinositol-mediated signaling"/>
    <property type="evidence" value="ECO:0007669"/>
    <property type="project" value="TreeGrafter"/>
</dbReference>
<keyword evidence="4" id="KW-0808">Transferase</keyword>
<evidence type="ECO:0000256" key="6">
    <source>
        <dbReference type="SAM" id="Coils"/>
    </source>
</evidence>
<dbReference type="GO" id="GO:0005737">
    <property type="term" value="C:cytoplasm"/>
    <property type="evidence" value="ECO:0007669"/>
    <property type="project" value="TreeGrafter"/>
</dbReference>
<dbReference type="EC" id="2.7.1.67" evidence="3"/>
<dbReference type="PROSITE" id="PS50290">
    <property type="entry name" value="PI3_4_KINASE_3"/>
    <property type="match status" value="1"/>
</dbReference>
<gene>
    <name evidence="9" type="ORF">AMAG_02758</name>
</gene>
<dbReference type="Gene3D" id="3.30.1010.10">
    <property type="entry name" value="Phosphatidylinositol 3-kinase Catalytic Subunit, Chain A, domain 4"/>
    <property type="match status" value="1"/>
</dbReference>
<accession>A0A0L0S389</accession>
<dbReference type="Proteomes" id="UP000054350">
    <property type="component" value="Unassembled WGS sequence"/>
</dbReference>
<dbReference type="OrthoDB" id="10264149at2759"/>
<dbReference type="InterPro" id="IPR018936">
    <property type="entry name" value="PI3/4_kinase_CS"/>
</dbReference>
<dbReference type="GO" id="GO:0016020">
    <property type="term" value="C:membrane"/>
    <property type="evidence" value="ECO:0007669"/>
    <property type="project" value="TreeGrafter"/>
</dbReference>
<dbReference type="VEuPathDB" id="FungiDB:AMAG_02758"/>
<feature type="region of interest" description="Disordered" evidence="7">
    <location>
        <begin position="172"/>
        <end position="242"/>
    </location>
</feature>
<feature type="compositionally biased region" description="Polar residues" evidence="7">
    <location>
        <begin position="528"/>
        <end position="537"/>
    </location>
</feature>
<feature type="compositionally biased region" description="Low complexity" evidence="7">
    <location>
        <begin position="16"/>
        <end position="36"/>
    </location>
</feature>
<dbReference type="STRING" id="578462.A0A0L0S389"/>
<dbReference type="FunFam" id="1.10.1070.11:FF:000016">
    <property type="entry name" value="PIK1p Phosphatidylinositol 4-kinase"/>
    <property type="match status" value="1"/>
</dbReference>
<dbReference type="InterPro" id="IPR042236">
    <property type="entry name" value="PI3K_accessory_sf"/>
</dbReference>
<feature type="compositionally biased region" description="Low complexity" evidence="7">
    <location>
        <begin position="320"/>
        <end position="338"/>
    </location>
</feature>
<feature type="region of interest" description="Disordered" evidence="7">
    <location>
        <begin position="699"/>
        <end position="734"/>
    </location>
</feature>
<dbReference type="SUPFAM" id="SSF56112">
    <property type="entry name" value="Protein kinase-like (PK-like)"/>
    <property type="match status" value="1"/>
</dbReference>
<keyword evidence="6" id="KW-0175">Coiled coil</keyword>
<feature type="compositionally biased region" description="Low complexity" evidence="7">
    <location>
        <begin position="283"/>
        <end position="305"/>
    </location>
</feature>
<feature type="region of interest" description="Disordered" evidence="7">
    <location>
        <begin position="511"/>
        <end position="537"/>
    </location>
</feature>
<dbReference type="EMBL" id="GG745331">
    <property type="protein sequence ID" value="KNE56997.1"/>
    <property type="molecule type" value="Genomic_DNA"/>
</dbReference>